<dbReference type="Proteomes" id="UP000579812">
    <property type="component" value="Unassembled WGS sequence"/>
</dbReference>
<evidence type="ECO:0000256" key="8">
    <source>
        <dbReference type="SAM" id="Phobius"/>
    </source>
</evidence>
<feature type="transmembrane region" description="Helical" evidence="8">
    <location>
        <begin position="421"/>
        <end position="442"/>
    </location>
</feature>
<dbReference type="InterPro" id="IPR007110">
    <property type="entry name" value="Ig-like_dom"/>
</dbReference>
<keyword evidence="8" id="KW-1133">Transmembrane helix</keyword>
<keyword evidence="12" id="KW-1185">Reference proteome</keyword>
<proteinExistence type="predicted"/>
<dbReference type="SUPFAM" id="SSF48726">
    <property type="entry name" value="Immunoglobulin"/>
    <property type="match status" value="3"/>
</dbReference>
<dbReference type="Pfam" id="PF07686">
    <property type="entry name" value="V-set"/>
    <property type="match status" value="3"/>
</dbReference>
<dbReference type="SMART" id="SM00409">
    <property type="entry name" value="IG"/>
    <property type="match status" value="3"/>
</dbReference>
<evidence type="ECO:0000256" key="7">
    <source>
        <dbReference type="ARBA" id="ARBA00023180"/>
    </source>
</evidence>
<comment type="subcellular location">
    <subcellularLocation>
        <location evidence="1">Cell membrane</location>
    </subcellularLocation>
</comment>
<accession>A0A7J6CWR4</accession>
<keyword evidence="2" id="KW-1003">Cell membrane</keyword>
<dbReference type="PANTHER" id="PTHR19433">
    <property type="entry name" value="T-CELL RECEPTOR ALPHA CHAIN V REGION-RELATED"/>
    <property type="match status" value="1"/>
</dbReference>
<feature type="transmembrane region" description="Helical" evidence="8">
    <location>
        <begin position="454"/>
        <end position="474"/>
    </location>
</feature>
<dbReference type="GO" id="GO:0009617">
    <property type="term" value="P:response to bacterium"/>
    <property type="evidence" value="ECO:0007669"/>
    <property type="project" value="TreeGrafter"/>
</dbReference>
<dbReference type="InterPro" id="IPR003599">
    <property type="entry name" value="Ig_sub"/>
</dbReference>
<dbReference type="InterPro" id="IPR013783">
    <property type="entry name" value="Ig-like_fold"/>
</dbReference>
<dbReference type="InterPro" id="IPR013106">
    <property type="entry name" value="Ig_V-set"/>
</dbReference>
<sequence>MNNNIYMILFLFLHEVCEHNCNVAQVDQVLTVKEGGNVSLPCLILDGQLHRALWYKQVLGEKPVLIVSSYHHSQPNEFSPDFEANHFHAVRKDDIFNLTILRTLKSDSGTYFCGAAFANIISFSTGTVLLVKGSDIKPAVFQQPVLGVMKPGSNVTLQCTVEAKMCEKGVQLVYWYRRSSDTIHPGMIYTHGNIKNECGKNSIVSIHTQSCLYNLPKMNVGLSDAGLYYCAVVTCDEVLFGNGTTLIIEDEFNTERLQYFILIGLAVLCTVSFTVNIVLCIPLRKKDRTAQQIQTANNDRTRVQYRNTDDINYAGLNLSTKRGTNLVLRGSKSNKIHILQQPHPGRPSSDGNVTLQCAIQNEQESCGGEQKVYWFRHGSGKSHSGIIYTQGSCKNSSVTVSPTKSCTYSLTMRNIKPSDAGTYYCAVVTCREILFGHGINLASDDEHNVQHMKIYILTGLAALLTISFISNILLCMKKTKGNTSQQVYATDNIASSIQYHMTSDLNYAALKFTNQSTRQQREERQRHTEYSGLKLKNSIL</sequence>
<comment type="caution">
    <text evidence="11">The sequence shown here is derived from an EMBL/GenBank/DDBJ whole genome shotgun (WGS) entry which is preliminary data.</text>
</comment>
<dbReference type="GO" id="GO:0002376">
    <property type="term" value="P:immune system process"/>
    <property type="evidence" value="ECO:0007669"/>
    <property type="project" value="UniProtKB-KW"/>
</dbReference>
<dbReference type="GO" id="GO:0005886">
    <property type="term" value="C:plasma membrane"/>
    <property type="evidence" value="ECO:0007669"/>
    <property type="project" value="UniProtKB-SubCell"/>
</dbReference>
<dbReference type="SMART" id="SM00406">
    <property type="entry name" value="IGv"/>
    <property type="match status" value="2"/>
</dbReference>
<dbReference type="AlphaFoldDB" id="A0A7J6CWR4"/>
<keyword evidence="5 8" id="KW-0472">Membrane</keyword>
<feature type="chain" id="PRO_5029709454" description="Ig-like domain-containing protein" evidence="9">
    <location>
        <begin position="19"/>
        <end position="540"/>
    </location>
</feature>
<keyword evidence="4" id="KW-0391">Immunity</keyword>
<keyword evidence="3 9" id="KW-0732">Signal</keyword>
<dbReference type="Gene3D" id="2.60.40.10">
    <property type="entry name" value="Immunoglobulins"/>
    <property type="match status" value="3"/>
</dbReference>
<reference evidence="11 12" key="1">
    <citation type="submission" date="2020-04" db="EMBL/GenBank/DDBJ databases">
        <title>Chromosome-level genome assembly of a cyprinid fish Onychostoma macrolepis by integration of Nanopore Sequencing, Bionano and Hi-C technology.</title>
        <authorList>
            <person name="Wang D."/>
        </authorList>
    </citation>
    <scope>NUCLEOTIDE SEQUENCE [LARGE SCALE GENOMIC DNA]</scope>
    <source>
        <strain evidence="11">SWU-2019</strain>
        <tissue evidence="11">Muscle</tissue>
    </source>
</reference>
<evidence type="ECO:0000256" key="6">
    <source>
        <dbReference type="ARBA" id="ARBA00023157"/>
    </source>
</evidence>
<name>A0A7J6CWR4_9TELE</name>
<keyword evidence="8" id="KW-0812">Transmembrane</keyword>
<feature type="domain" description="Ig-like" evidence="10">
    <location>
        <begin position="353"/>
        <end position="427"/>
    </location>
</feature>
<feature type="transmembrane region" description="Helical" evidence="8">
    <location>
        <begin position="259"/>
        <end position="281"/>
    </location>
</feature>
<keyword evidence="6" id="KW-1015">Disulfide bond</keyword>
<dbReference type="PROSITE" id="PS50835">
    <property type="entry name" value="IG_LIKE"/>
    <property type="match status" value="2"/>
</dbReference>
<organism evidence="11 12">
    <name type="scientific">Onychostoma macrolepis</name>
    <dbReference type="NCBI Taxonomy" id="369639"/>
    <lineage>
        <taxon>Eukaryota</taxon>
        <taxon>Metazoa</taxon>
        <taxon>Chordata</taxon>
        <taxon>Craniata</taxon>
        <taxon>Vertebrata</taxon>
        <taxon>Euteleostomi</taxon>
        <taxon>Actinopterygii</taxon>
        <taxon>Neopterygii</taxon>
        <taxon>Teleostei</taxon>
        <taxon>Ostariophysi</taxon>
        <taxon>Cypriniformes</taxon>
        <taxon>Cyprinidae</taxon>
        <taxon>Acrossocheilinae</taxon>
        <taxon>Onychostoma</taxon>
    </lineage>
</organism>
<dbReference type="InterPro" id="IPR036179">
    <property type="entry name" value="Ig-like_dom_sf"/>
</dbReference>
<evidence type="ECO:0000256" key="9">
    <source>
        <dbReference type="SAM" id="SignalP"/>
    </source>
</evidence>
<dbReference type="CDD" id="cd00099">
    <property type="entry name" value="IgV"/>
    <property type="match status" value="3"/>
</dbReference>
<feature type="domain" description="Ig-like" evidence="10">
    <location>
        <begin position="138"/>
        <end position="232"/>
    </location>
</feature>
<dbReference type="EMBL" id="JAAMOB010000007">
    <property type="protein sequence ID" value="KAF4111464.1"/>
    <property type="molecule type" value="Genomic_DNA"/>
</dbReference>
<dbReference type="InterPro" id="IPR052051">
    <property type="entry name" value="TCR_complex_component"/>
</dbReference>
<evidence type="ECO:0000313" key="12">
    <source>
        <dbReference type="Proteomes" id="UP000579812"/>
    </source>
</evidence>
<evidence type="ECO:0000256" key="3">
    <source>
        <dbReference type="ARBA" id="ARBA00022729"/>
    </source>
</evidence>
<gene>
    <name evidence="11" type="ORF">G5714_008495</name>
</gene>
<feature type="signal peptide" evidence="9">
    <location>
        <begin position="1"/>
        <end position="18"/>
    </location>
</feature>
<evidence type="ECO:0000259" key="10">
    <source>
        <dbReference type="PROSITE" id="PS50835"/>
    </source>
</evidence>
<evidence type="ECO:0000256" key="5">
    <source>
        <dbReference type="ARBA" id="ARBA00023136"/>
    </source>
</evidence>
<evidence type="ECO:0000256" key="4">
    <source>
        <dbReference type="ARBA" id="ARBA00022859"/>
    </source>
</evidence>
<evidence type="ECO:0000256" key="2">
    <source>
        <dbReference type="ARBA" id="ARBA00022475"/>
    </source>
</evidence>
<protein>
    <recommendedName>
        <fullName evidence="10">Ig-like domain-containing protein</fullName>
    </recommendedName>
</protein>
<evidence type="ECO:0000256" key="1">
    <source>
        <dbReference type="ARBA" id="ARBA00004236"/>
    </source>
</evidence>
<keyword evidence="7" id="KW-0325">Glycoprotein</keyword>
<dbReference type="PANTHER" id="PTHR19433:SF133">
    <property type="entry name" value="IMMUNE-TYPE RECEPTOR 5 PRECURSOR-RELATED"/>
    <property type="match status" value="1"/>
</dbReference>
<evidence type="ECO:0000313" key="11">
    <source>
        <dbReference type="EMBL" id="KAF4111464.1"/>
    </source>
</evidence>